<dbReference type="EMBL" id="KT175741">
    <property type="protein sequence ID" value="AKT93878.1"/>
    <property type="molecule type" value="Genomic_DNA"/>
</dbReference>
<comment type="similarity">
    <text evidence="2 8">Belongs to the cytochrome c oxidase subunit 3 family.</text>
</comment>
<dbReference type="GO" id="GO:0006123">
    <property type="term" value="P:mitochondrial electron transport, cytochrome c to oxygen"/>
    <property type="evidence" value="ECO:0007669"/>
    <property type="project" value="TreeGrafter"/>
</dbReference>
<feature type="domain" description="Heme-copper oxidase subunit III family profile" evidence="10">
    <location>
        <begin position="70"/>
        <end position="329"/>
    </location>
</feature>
<evidence type="ECO:0000256" key="6">
    <source>
        <dbReference type="ARBA" id="ARBA00022989"/>
    </source>
</evidence>
<feature type="transmembrane region" description="Helical" evidence="9">
    <location>
        <begin position="74"/>
        <end position="100"/>
    </location>
</feature>
<gene>
    <name evidence="11" type="primary">cox3</name>
</gene>
<dbReference type="InterPro" id="IPR024791">
    <property type="entry name" value="Cyt_c/ubiquinol_Oxase_su3"/>
</dbReference>
<dbReference type="GO" id="GO:0016020">
    <property type="term" value="C:membrane"/>
    <property type="evidence" value="ECO:0007669"/>
    <property type="project" value="UniProtKB-SubCell"/>
</dbReference>
<dbReference type="Pfam" id="PF00510">
    <property type="entry name" value="COX3"/>
    <property type="match status" value="1"/>
</dbReference>
<proteinExistence type="inferred from homology"/>
<dbReference type="InterPro" id="IPR000298">
    <property type="entry name" value="Cyt_c_oxidase-like_su3"/>
</dbReference>
<sequence>MGSVKRSVLEKNSFVDGDIYFLLCLFFKLILMNLKSLLSRFQLARKNKNYDPVVIKKLLAIRHQFFKNQQRHNFYLMPFSVWPAMIGISAFTTVCGFVMYLQSHVFGFFIFFFGFVFLVAVFVLWCRDIVREAVIFRVHSNKVQQGFRYGMLLFIASEVMFFFAFFWAFFSSSLSPSIWVGGQWPPVGIPSINPLGVPLANTIILVVSGFTVTLSHAFIRQNRIEESLFALFVTVLLAFLFLFWQFIEYRTAQFHINDGIYGSVFYMTTGFHGFHVIVGTIWLCVCFYRLLAGHFSANRHFGFEAAIWYWHFVDIVWIFLFFFVYCWGNSVGQFLPAA</sequence>
<evidence type="ECO:0000256" key="7">
    <source>
        <dbReference type="ARBA" id="ARBA00023136"/>
    </source>
</evidence>
<feature type="transmembrane region" description="Helical" evidence="9">
    <location>
        <begin position="199"/>
        <end position="219"/>
    </location>
</feature>
<feature type="transmembrane region" description="Helical" evidence="9">
    <location>
        <begin position="106"/>
        <end position="126"/>
    </location>
</feature>
<organism evidence="11">
    <name type="scientific">Balamuthia mandrillaris</name>
    <dbReference type="NCBI Taxonomy" id="66527"/>
    <lineage>
        <taxon>Eukaryota</taxon>
        <taxon>Amoebozoa</taxon>
        <taxon>Discosea</taxon>
        <taxon>Longamoebia</taxon>
        <taxon>Centramoebida</taxon>
        <taxon>Balamuthiidae</taxon>
        <taxon>Balamuthia</taxon>
    </lineage>
</organism>
<evidence type="ECO:0000256" key="3">
    <source>
        <dbReference type="ARBA" id="ARBA00015944"/>
    </source>
</evidence>
<evidence type="ECO:0000256" key="9">
    <source>
        <dbReference type="SAM" id="Phobius"/>
    </source>
</evidence>
<evidence type="ECO:0000256" key="2">
    <source>
        <dbReference type="ARBA" id="ARBA00010581"/>
    </source>
</evidence>
<accession>A0A0K1HPB1</accession>
<feature type="transmembrane region" description="Helical" evidence="9">
    <location>
        <begin position="259"/>
        <end position="285"/>
    </location>
</feature>
<keyword evidence="4 8" id="KW-0812">Transmembrane</keyword>
<evidence type="ECO:0000259" key="10">
    <source>
        <dbReference type="PROSITE" id="PS50253"/>
    </source>
</evidence>
<comment type="subcellular location">
    <subcellularLocation>
        <location evidence="1">Membrane</location>
        <topology evidence="1">Multi-pass membrane protein</topology>
    </subcellularLocation>
</comment>
<name>A0A0K1HPB1_9EUKA</name>
<comment type="function">
    <text evidence="8">Component of the cytochrome c oxidase, the last enzyme in the mitochondrial electron transport chain which drives oxidative phosphorylation. The respiratory chain contains 3 multisubunit complexes succinate dehydrogenase (complex II, CII), ubiquinol-cytochrome c oxidoreductase (cytochrome b-c1 complex, complex III, CIII) and cytochrome c oxidase (complex IV, CIV), that cooperate to transfer electrons derived from NADH and succinate to molecular oxygen, creating an electrochemical gradient over the inner membrane that drives transmembrane transport and the ATP synthase. Cytochrome c oxidase is the component of the respiratory chain that catalyzes the reduction of oxygen to water. Electrons originating from reduced cytochrome c in the intermembrane space (IMS) are transferred via the dinuclear copper A center (CU(A)) of subunit 2 and heme A of subunit 1 to the active site in subunit 1, a binuclear center (BNC) formed by heme A3 and copper B (CU(B)). The BNC reduces molecular oxygen to 2 water molecules using 4 electrons from cytochrome c in the IMS and 4 protons from the mitochondrial matrix.</text>
</comment>
<dbReference type="PROSITE" id="PS50253">
    <property type="entry name" value="COX3"/>
    <property type="match status" value="1"/>
</dbReference>
<evidence type="ECO:0000313" key="11">
    <source>
        <dbReference type="EMBL" id="AKT93878.1"/>
    </source>
</evidence>
<keyword evidence="6 9" id="KW-1133">Transmembrane helix</keyword>
<dbReference type="InterPro" id="IPR035973">
    <property type="entry name" value="Cyt_c_oxidase_su3-like_sf"/>
</dbReference>
<dbReference type="AlphaFoldDB" id="A0A0K1HPB1"/>
<dbReference type="PANTHER" id="PTHR11403">
    <property type="entry name" value="CYTOCHROME C OXIDASE SUBUNIT III"/>
    <property type="match status" value="1"/>
</dbReference>
<evidence type="ECO:0000256" key="4">
    <source>
        <dbReference type="ARBA" id="ARBA00022692"/>
    </source>
</evidence>
<keyword evidence="5" id="KW-1278">Translocase</keyword>
<dbReference type="GO" id="GO:0004129">
    <property type="term" value="F:cytochrome-c oxidase activity"/>
    <property type="evidence" value="ECO:0007669"/>
    <property type="project" value="InterPro"/>
</dbReference>
<dbReference type="Gene3D" id="1.20.120.80">
    <property type="entry name" value="Cytochrome c oxidase, subunit III, four-helix bundle"/>
    <property type="match status" value="1"/>
</dbReference>
<evidence type="ECO:0000256" key="5">
    <source>
        <dbReference type="ARBA" id="ARBA00022967"/>
    </source>
</evidence>
<reference evidence="11" key="1">
    <citation type="journal article" date="2015" name="Genome Med.">
        <title>Clinical metagenomic identification of Balamuthia mandrillaris encephalitis and assembly of the draft genome: the continuing case for reference genome sequencing.</title>
        <authorList>
            <person name="Greninger A.L."/>
            <person name="Messacar K."/>
            <person name="Dunnebacke T."/>
            <person name="Naccache S.N."/>
            <person name="Federman S."/>
            <person name="Bouquet J."/>
            <person name="Mirsky D."/>
            <person name="Nomura Y."/>
            <person name="Yagi S."/>
            <person name="Glaser C."/>
            <person name="Vollmer M."/>
            <person name="Press C.A."/>
            <person name="Klenschmidt-DeMasters B.K."/>
            <person name="Dominguez S.R."/>
            <person name="Chiu C.Y."/>
        </authorList>
    </citation>
    <scope>NUCLEOTIDE SEQUENCE</scope>
    <source>
        <strain evidence="11">V039</strain>
    </source>
</reference>
<feature type="transmembrane region" description="Helical" evidence="9">
    <location>
        <begin position="20"/>
        <end position="38"/>
    </location>
</feature>
<feature type="transmembrane region" description="Helical" evidence="9">
    <location>
        <begin position="228"/>
        <end position="247"/>
    </location>
</feature>
<dbReference type="CDD" id="cd01665">
    <property type="entry name" value="Cyt_c_Oxidase_III"/>
    <property type="match status" value="1"/>
</dbReference>
<evidence type="ECO:0000256" key="1">
    <source>
        <dbReference type="ARBA" id="ARBA00004141"/>
    </source>
</evidence>
<feature type="transmembrane region" description="Helical" evidence="9">
    <location>
        <begin position="147"/>
        <end position="170"/>
    </location>
</feature>
<protein>
    <recommendedName>
        <fullName evidence="3 8">Cytochrome c oxidase subunit 3</fullName>
    </recommendedName>
</protein>
<dbReference type="PANTHER" id="PTHR11403:SF7">
    <property type="entry name" value="CYTOCHROME C OXIDASE SUBUNIT 3"/>
    <property type="match status" value="1"/>
</dbReference>
<keyword evidence="7 9" id="KW-0472">Membrane</keyword>
<evidence type="ECO:0000256" key="8">
    <source>
        <dbReference type="RuleBase" id="RU003375"/>
    </source>
</evidence>
<dbReference type="InterPro" id="IPR033945">
    <property type="entry name" value="Cyt_c_oxase_su3_dom"/>
</dbReference>
<keyword evidence="8 11" id="KW-0496">Mitochondrion</keyword>
<dbReference type="InterPro" id="IPR013833">
    <property type="entry name" value="Cyt_c_oxidase_su3_a-hlx"/>
</dbReference>
<dbReference type="Gene3D" id="1.10.287.70">
    <property type="match status" value="1"/>
</dbReference>
<dbReference type="GO" id="GO:0005739">
    <property type="term" value="C:mitochondrion"/>
    <property type="evidence" value="ECO:0007669"/>
    <property type="project" value="TreeGrafter"/>
</dbReference>
<feature type="transmembrane region" description="Helical" evidence="9">
    <location>
        <begin position="306"/>
        <end position="325"/>
    </location>
</feature>
<geneLocation type="mitochondrion" evidence="11"/>
<dbReference type="SUPFAM" id="SSF81452">
    <property type="entry name" value="Cytochrome c oxidase subunit III-like"/>
    <property type="match status" value="1"/>
</dbReference>